<proteinExistence type="predicted"/>
<evidence type="ECO:0000259" key="1">
    <source>
        <dbReference type="Pfam" id="PF23653"/>
    </source>
</evidence>
<name>A0ABS9SR34_9BACT</name>
<dbReference type="Pfam" id="PF23653">
    <property type="entry name" value="DUF7149"/>
    <property type="match status" value="1"/>
</dbReference>
<keyword evidence="3" id="KW-1185">Reference proteome</keyword>
<protein>
    <recommendedName>
        <fullName evidence="1">DUF7149 domain-containing protein</fullName>
    </recommendedName>
</protein>
<gene>
    <name evidence="2" type="ORF">MKP09_24345</name>
</gene>
<organism evidence="2 3">
    <name type="scientific">Niabella ginsengisoli</name>
    <dbReference type="NCBI Taxonomy" id="522298"/>
    <lineage>
        <taxon>Bacteria</taxon>
        <taxon>Pseudomonadati</taxon>
        <taxon>Bacteroidota</taxon>
        <taxon>Chitinophagia</taxon>
        <taxon>Chitinophagales</taxon>
        <taxon>Chitinophagaceae</taxon>
        <taxon>Niabella</taxon>
    </lineage>
</organism>
<sequence length="67" mass="7851">MILKELKPRKALNKAFLKVKPNRSEIEVFKANLITLLNRINDAESEEFHKILVIDFLKKHITIPIIL</sequence>
<reference evidence="2 3" key="1">
    <citation type="submission" date="2022-02" db="EMBL/GenBank/DDBJ databases">
        <authorList>
            <person name="Min J."/>
        </authorList>
    </citation>
    <scope>NUCLEOTIDE SEQUENCE [LARGE SCALE GENOMIC DNA]</scope>
    <source>
        <strain evidence="2 3">GR10-1</strain>
    </source>
</reference>
<dbReference type="Proteomes" id="UP001202248">
    <property type="component" value="Unassembled WGS sequence"/>
</dbReference>
<accession>A0ABS9SR34</accession>
<dbReference type="EMBL" id="JAKWBL010000004">
    <property type="protein sequence ID" value="MCH5600819.1"/>
    <property type="molecule type" value="Genomic_DNA"/>
</dbReference>
<evidence type="ECO:0000313" key="3">
    <source>
        <dbReference type="Proteomes" id="UP001202248"/>
    </source>
</evidence>
<feature type="domain" description="DUF7149" evidence="1">
    <location>
        <begin position="6"/>
        <end position="61"/>
    </location>
</feature>
<dbReference type="RefSeq" id="WP_240833234.1">
    <property type="nucleotide sequence ID" value="NZ_JAKWBL010000004.1"/>
</dbReference>
<evidence type="ECO:0000313" key="2">
    <source>
        <dbReference type="EMBL" id="MCH5600819.1"/>
    </source>
</evidence>
<dbReference type="InterPro" id="IPR055573">
    <property type="entry name" value="DUF7149"/>
</dbReference>
<comment type="caution">
    <text evidence="2">The sequence shown here is derived from an EMBL/GenBank/DDBJ whole genome shotgun (WGS) entry which is preliminary data.</text>
</comment>